<accession>A0A316UXJ2</accession>
<dbReference type="GO" id="GO:0005739">
    <property type="term" value="C:mitochondrion"/>
    <property type="evidence" value="ECO:0007669"/>
    <property type="project" value="TreeGrafter"/>
</dbReference>
<feature type="compositionally biased region" description="Basic and acidic residues" evidence="2">
    <location>
        <begin position="993"/>
        <end position="1009"/>
    </location>
</feature>
<feature type="coiled-coil region" evidence="1">
    <location>
        <begin position="217"/>
        <end position="255"/>
    </location>
</feature>
<dbReference type="InterPro" id="IPR001849">
    <property type="entry name" value="PH_domain"/>
</dbReference>
<feature type="compositionally biased region" description="Polar residues" evidence="2">
    <location>
        <begin position="1241"/>
        <end position="1253"/>
    </location>
</feature>
<evidence type="ECO:0000256" key="1">
    <source>
        <dbReference type="SAM" id="Coils"/>
    </source>
</evidence>
<evidence type="ECO:0000256" key="2">
    <source>
        <dbReference type="SAM" id="MobiDB-lite"/>
    </source>
</evidence>
<feature type="domain" description="PH" evidence="3">
    <location>
        <begin position="1330"/>
        <end position="1437"/>
    </location>
</feature>
<feature type="region of interest" description="Disordered" evidence="2">
    <location>
        <begin position="389"/>
        <end position="431"/>
    </location>
</feature>
<dbReference type="InterPro" id="IPR053005">
    <property type="entry name" value="Nuclear_Pos-Cytoskel_Interact"/>
</dbReference>
<dbReference type="EMBL" id="KZ819662">
    <property type="protein sequence ID" value="PWN30029.1"/>
    <property type="molecule type" value="Genomic_DNA"/>
</dbReference>
<feature type="region of interest" description="Disordered" evidence="2">
    <location>
        <begin position="768"/>
        <end position="797"/>
    </location>
</feature>
<dbReference type="InterPro" id="IPR024774">
    <property type="entry name" value="PH_dom-Mcp5-type"/>
</dbReference>
<reference evidence="4 5" key="1">
    <citation type="journal article" date="2018" name="Mol. Biol. Evol.">
        <title>Broad Genomic Sampling Reveals a Smut Pathogenic Ancestry of the Fungal Clade Ustilaginomycotina.</title>
        <authorList>
            <person name="Kijpornyongpan T."/>
            <person name="Mondo S.J."/>
            <person name="Barry K."/>
            <person name="Sandor L."/>
            <person name="Lee J."/>
            <person name="Lipzen A."/>
            <person name="Pangilinan J."/>
            <person name="LaButti K."/>
            <person name="Hainaut M."/>
            <person name="Henrissat B."/>
            <person name="Grigoriev I.V."/>
            <person name="Spatafora J.W."/>
            <person name="Aime M.C."/>
        </authorList>
    </citation>
    <scope>NUCLEOTIDE SEQUENCE [LARGE SCALE GENOMIC DNA]</scope>
    <source>
        <strain evidence="4 5">MCA 5214</strain>
    </source>
</reference>
<feature type="region of interest" description="Disordered" evidence="2">
    <location>
        <begin position="1112"/>
        <end position="1308"/>
    </location>
</feature>
<feature type="coiled-coil region" evidence="1">
    <location>
        <begin position="309"/>
        <end position="378"/>
    </location>
</feature>
<dbReference type="PANTHER" id="PTHR28190">
    <property type="entry name" value="NUCLEAR MIGRATION PROTEIN NUM1"/>
    <property type="match status" value="1"/>
</dbReference>
<name>A0A316UXJ2_9BASI</name>
<feature type="region of interest" description="Disordered" evidence="2">
    <location>
        <begin position="470"/>
        <end position="634"/>
    </location>
</feature>
<feature type="compositionally biased region" description="Basic residues" evidence="2">
    <location>
        <begin position="1611"/>
        <end position="1625"/>
    </location>
</feature>
<dbReference type="OrthoDB" id="2149224at2759"/>
<feature type="compositionally biased region" description="Low complexity" evidence="2">
    <location>
        <begin position="59"/>
        <end position="75"/>
    </location>
</feature>
<feature type="compositionally biased region" description="Acidic residues" evidence="2">
    <location>
        <begin position="1280"/>
        <end position="1289"/>
    </location>
</feature>
<dbReference type="GeneID" id="37026720"/>
<keyword evidence="1" id="KW-0175">Coiled coil</keyword>
<feature type="compositionally biased region" description="Polar residues" evidence="2">
    <location>
        <begin position="1723"/>
        <end position="1735"/>
    </location>
</feature>
<sequence length="1756" mass="188570">MASPDDSADFLAPSTPSNGGSLAFKPPTRPGASLRGRKSTAALTEMNTNGPSHAPPLPTSSSSGSSSATIAPSRSAHQRLHALFDETENQTTAAAMLGQGLIQQQQRIKALREDLENCDPEHARELTQSIDAEIKDMATQKAKLLRELMPSSSSEHEPDLAAPGGMPTAPSERWVTPTRSASGADMSIGSPGPTLRQSDRRARNAAAPTSIGDQNLVNQLQEGLVQEIRRLQALLAQRDQQLKDADEGKKKYEEELALWKPKALQLVEQEDALKAENWDLQVNLDELKGVLEEERISSRKVDNERSRIAKDLAKARELADERKVQLEGQAQELERVMTLRETETALARKEKASMQRENGDLQTEVAKYKQQAMRLEQARLSRSVSNSIIHSEHSLDEDEAGLASPAARAQGAMLPASPSTHSEEFSHSIPEREVSALRGKLALAQRKTGKDSAEKRKLREQNSELRRMLAKAGINAPTTSDVESTDDEAEGDESADWVDEAGSHAGTGGRARRRGAGGMPKSSTRPNIASRLGLTSSLMEDDAELDDSFEDASGDVDQASSAGRPSLDGMDPAFADPTGTAKKDRRRSTIKPNQNKRFSTGSPLARNVLLSAGGDDDQEAQHKGAPRNRITSDIVPAGALGNELEDELAGAGEQSAEDNGASSSVVIRKEMADSEMQTDDLEQPDLLTPALAAQKAEHEGILTQLRALHQSQLDELIQSHDATKTDHEEALGQLRTHHKSQIDELIQSHDAALAQLASQHKSRIDELTRGHDEALRSRDAKSSLTSSELEKSHASALSSKEAAHAAAIAAALAAQAKTHDAGMSEARSRHAQALADSVAAHTTKLTEAEAAHKTALAERERLSKAELDKRDHRQEQIIREHKAELEKNERRHQQIISGHKAELEDVNATHDAYVSQLESHYNAAIKERDEQVIKARAEVTRLRAELDSLTAQLAEAKRQLSQAIKEQEGKVKELEAAHSAHTRALEAASAETDAVRKEHKEAEARAREAEAATLAAEAAAAASAAAAAASAAAASEDFHDAEEPSEEEGVRRVVLADLKDASNQTDDTMWAQHQQEQLALRPKSVAMSKAGETSVGPGGVTVLPARPRDSIGTFGLGRDSPAPTMYSVGAVDPTAPRSETVPDRSKPPVLAAPPPPTSPPPAHLSRKSAASMTAISPPATTWDSTIAQPPSRPTSPVPPKLAARASRGSTFEDNRAGSRASAHPPSAYVAPRSSRARPSDQDSVGTGSIMSRLSQRHPYRSASRASAASDVTSRSALSADENEDDDEVGDLTITGQGPASRGARFDDQTTDPKIIQAITQTMIGEYLWKYTSRRTTMGRRSSNAHSDKRHRRYFWVHPYTKTLYWTITDPGGARMAEGVSKSACVEDVRVVEDMNPNPAGLFHLSIIIQTGARELKVTTPNKERHEAWVNALNYLIKRDSVDGAQSQRAAAYDALTTASDAASIGRPRSRASLASRATRMVMNRTKSSDSISAYGGGYNDTTPRARGGSVSDAATMGGASYRSKRRDTAAREYLAQAAHFQRNVDEYGRRAPSATSSSAAIADDPRLLKTAEEMLEENAEMDAANGFEGLDNVRACCGGLHDVGSLANKNNPHHHHNHQKVKVRRGSNVTTGTAGGAGDKATSGRPSSRLSVASAVRPRNSRMDSTTGSTTTASRPTSRLSSPQPPQLGPLNLNAPRPSSSGVSSQSKGKESLTSMFDMPLPDTTSASATPTVSRPKSPFGSLRPASRSGRASRQV</sequence>
<protein>
    <recommendedName>
        <fullName evidence="3">PH domain-containing protein</fullName>
    </recommendedName>
</protein>
<feature type="region of interest" description="Disordered" evidence="2">
    <location>
        <begin position="1607"/>
        <end position="1756"/>
    </location>
</feature>
<feature type="compositionally biased region" description="Polar residues" evidence="2">
    <location>
        <begin position="521"/>
        <end position="538"/>
    </location>
</feature>
<feature type="region of interest" description="Disordered" evidence="2">
    <location>
        <begin position="1"/>
        <end position="76"/>
    </location>
</feature>
<evidence type="ECO:0000259" key="3">
    <source>
        <dbReference type="PROSITE" id="PS50003"/>
    </source>
</evidence>
<dbReference type="SUPFAM" id="SSF50729">
    <property type="entry name" value="PH domain-like"/>
    <property type="match status" value="1"/>
</dbReference>
<feature type="region of interest" description="Disordered" evidence="2">
    <location>
        <begin position="148"/>
        <end position="210"/>
    </location>
</feature>
<feature type="compositionally biased region" description="Pro residues" evidence="2">
    <location>
        <begin position="1150"/>
        <end position="1162"/>
    </location>
</feature>
<dbReference type="Pfam" id="PF12814">
    <property type="entry name" value="Mcp5_PH"/>
    <property type="match status" value="1"/>
</dbReference>
<dbReference type="GO" id="GO:0015631">
    <property type="term" value="F:tubulin binding"/>
    <property type="evidence" value="ECO:0007669"/>
    <property type="project" value="TreeGrafter"/>
</dbReference>
<dbReference type="PANTHER" id="PTHR28190:SF1">
    <property type="entry name" value="NUCLEAR MIGRATION PROTEIN NUM1"/>
    <property type="match status" value="1"/>
</dbReference>
<dbReference type="GO" id="GO:0000226">
    <property type="term" value="P:microtubule cytoskeleton organization"/>
    <property type="evidence" value="ECO:0007669"/>
    <property type="project" value="TreeGrafter"/>
</dbReference>
<dbReference type="PROSITE" id="PS50003">
    <property type="entry name" value="PH_DOMAIN"/>
    <property type="match status" value="1"/>
</dbReference>
<evidence type="ECO:0000313" key="4">
    <source>
        <dbReference type="EMBL" id="PWN30029.1"/>
    </source>
</evidence>
<feature type="compositionally biased region" description="Low complexity" evidence="2">
    <location>
        <begin position="1663"/>
        <end position="1682"/>
    </location>
</feature>
<gene>
    <name evidence="4" type="ORF">BDZ90DRAFT_229065</name>
</gene>
<dbReference type="CDD" id="cd13365">
    <property type="entry name" value="PH_PLC_plant-like"/>
    <property type="match status" value="1"/>
</dbReference>
<feature type="compositionally biased region" description="Low complexity" evidence="2">
    <location>
        <begin position="1260"/>
        <end position="1276"/>
    </location>
</feature>
<feature type="compositionally biased region" description="Acidic residues" evidence="2">
    <location>
        <begin position="483"/>
        <end position="499"/>
    </location>
</feature>
<dbReference type="GO" id="GO:0005543">
    <property type="term" value="F:phospholipid binding"/>
    <property type="evidence" value="ECO:0007669"/>
    <property type="project" value="InterPro"/>
</dbReference>
<dbReference type="GO" id="GO:0032065">
    <property type="term" value="P:maintenance of protein location in cell cortex"/>
    <property type="evidence" value="ECO:0007669"/>
    <property type="project" value="InterPro"/>
</dbReference>
<dbReference type="Proteomes" id="UP000245884">
    <property type="component" value="Unassembled WGS sequence"/>
</dbReference>
<keyword evidence="5" id="KW-1185">Reference proteome</keyword>
<dbReference type="RefSeq" id="XP_025364641.1">
    <property type="nucleotide sequence ID" value="XM_025504897.1"/>
</dbReference>
<evidence type="ECO:0000313" key="5">
    <source>
        <dbReference type="Proteomes" id="UP000245884"/>
    </source>
</evidence>
<dbReference type="SMART" id="SM00233">
    <property type="entry name" value="PH"/>
    <property type="match status" value="1"/>
</dbReference>
<feature type="compositionally biased region" description="Basic and acidic residues" evidence="2">
    <location>
        <begin position="421"/>
        <end position="431"/>
    </location>
</feature>
<dbReference type="GO" id="GO:0005938">
    <property type="term" value="C:cell cortex"/>
    <property type="evidence" value="ECO:0007669"/>
    <property type="project" value="InterPro"/>
</dbReference>
<feature type="compositionally biased region" description="Polar residues" evidence="2">
    <location>
        <begin position="41"/>
        <end position="51"/>
    </location>
</feature>
<feature type="region of interest" description="Disordered" evidence="2">
    <location>
        <begin position="984"/>
        <end position="1009"/>
    </location>
</feature>
<organism evidence="4 5">
    <name type="scientific">Jaminaea rosea</name>
    <dbReference type="NCBI Taxonomy" id="1569628"/>
    <lineage>
        <taxon>Eukaryota</taxon>
        <taxon>Fungi</taxon>
        <taxon>Dikarya</taxon>
        <taxon>Basidiomycota</taxon>
        <taxon>Ustilaginomycotina</taxon>
        <taxon>Exobasidiomycetes</taxon>
        <taxon>Microstromatales</taxon>
        <taxon>Microstromatales incertae sedis</taxon>
        <taxon>Jaminaea</taxon>
    </lineage>
</organism>
<feature type="compositionally biased region" description="Pro residues" evidence="2">
    <location>
        <begin position="1190"/>
        <end position="1199"/>
    </location>
</feature>
<feature type="compositionally biased region" description="Polar residues" evidence="2">
    <location>
        <begin position="1168"/>
        <end position="1188"/>
    </location>
</feature>
<proteinExistence type="predicted"/>
<feature type="compositionally biased region" description="Low complexity" evidence="2">
    <location>
        <begin position="1689"/>
        <end position="1707"/>
    </location>
</feature>
<feature type="compositionally biased region" description="Basic and acidic residues" evidence="2">
    <location>
        <begin position="768"/>
        <end position="781"/>
    </location>
</feature>
<dbReference type="STRING" id="1569628.A0A316UXJ2"/>
<feature type="region of interest" description="Disordered" evidence="2">
    <location>
        <begin position="1493"/>
        <end position="1516"/>
    </location>
</feature>
<feature type="compositionally biased region" description="Acidic residues" evidence="2">
    <location>
        <begin position="539"/>
        <end position="554"/>
    </location>
</feature>
<feature type="region of interest" description="Disordered" evidence="2">
    <location>
        <begin position="849"/>
        <end position="874"/>
    </location>
</feature>
<feature type="compositionally biased region" description="Polar residues" evidence="2">
    <location>
        <begin position="590"/>
        <end position="602"/>
    </location>
</feature>